<dbReference type="EMBL" id="CAJJDO010000199">
    <property type="protein sequence ID" value="CAD8214195.1"/>
    <property type="molecule type" value="Genomic_DNA"/>
</dbReference>
<comment type="caution">
    <text evidence="1">The sequence shown here is derived from an EMBL/GenBank/DDBJ whole genome shotgun (WGS) entry which is preliminary data.</text>
</comment>
<evidence type="ECO:0000313" key="1">
    <source>
        <dbReference type="EMBL" id="CAD8214195.1"/>
    </source>
</evidence>
<name>A0A8S1YIX5_9CILI</name>
<organism evidence="1 2">
    <name type="scientific">Paramecium pentaurelia</name>
    <dbReference type="NCBI Taxonomy" id="43138"/>
    <lineage>
        <taxon>Eukaryota</taxon>
        <taxon>Sar</taxon>
        <taxon>Alveolata</taxon>
        <taxon>Ciliophora</taxon>
        <taxon>Intramacronucleata</taxon>
        <taxon>Oligohymenophorea</taxon>
        <taxon>Peniculida</taxon>
        <taxon>Parameciidae</taxon>
        <taxon>Paramecium</taxon>
    </lineage>
</organism>
<evidence type="ECO:0000313" key="2">
    <source>
        <dbReference type="Proteomes" id="UP000689195"/>
    </source>
</evidence>
<gene>
    <name evidence="1" type="ORF">PPENT_87.1.T1990005</name>
</gene>
<dbReference type="AlphaFoldDB" id="A0A8S1YIX5"/>
<reference evidence="1" key="1">
    <citation type="submission" date="2021-01" db="EMBL/GenBank/DDBJ databases">
        <authorList>
            <consortium name="Genoscope - CEA"/>
            <person name="William W."/>
        </authorList>
    </citation>
    <scope>NUCLEOTIDE SEQUENCE</scope>
</reference>
<keyword evidence="2" id="KW-1185">Reference proteome</keyword>
<protein>
    <submittedName>
        <fullName evidence="1">Uncharacterized protein</fullName>
    </submittedName>
</protein>
<dbReference type="Proteomes" id="UP000689195">
    <property type="component" value="Unassembled WGS sequence"/>
</dbReference>
<sequence>MLLPLSISISKNWKIIFSFQMLSGTCFFQWNRIQKYDIKKQLLMSRTQLWVLSQINGNIYSHHNKEVDTKNYHSHLQLIIYHNRSKYRTQAYQMDKIE</sequence>
<proteinExistence type="predicted"/>
<accession>A0A8S1YIX5</accession>